<comment type="caution">
    <text evidence="5">The sequence shown here is derived from an EMBL/GenBank/DDBJ whole genome shotgun (WGS) entry which is preliminary data.</text>
</comment>
<sequence length="342" mass="39159">MLIHPPLRYRKIQFPQLEGFINPCNAPAQSPLRSVQMNMTTQAHTSEQFDHWLNDINNICGRFQAEPAGEPFSGTIKGYYSGSLKFSHVQTQHCRLFRTDADIQEDLNDHYFMVFQLNGCAQIQQADNRSELACGDIYLLDSRLPFELVFTNQSQQISLILPRNISNQNQHNHPLPTAKRLHAQLPMTRLANSLMQELGQNPSLNMLESDAFLDAISSLLTPLQREKFPGNYVQARQFDKLQRLIDAHLTDATLTPACIATEAGLSQRSLYRLFTEHGGVKTYIRNRRLDFCARELRTAIHVEKIAAVGYSFGFVDSSHFCTRFKHRFGLTPAAYRKRYRPD</sequence>
<reference evidence="5 6" key="1">
    <citation type="submission" date="2024-03" db="EMBL/GenBank/DDBJ databases">
        <title>High-quality draft genome sequence of Oceanobacter sp. wDCs-4.</title>
        <authorList>
            <person name="Dong C."/>
        </authorList>
    </citation>
    <scope>NUCLEOTIDE SEQUENCE [LARGE SCALE GENOMIC DNA]</scope>
    <source>
        <strain evidence="6">wDCs-4</strain>
    </source>
</reference>
<dbReference type="Pfam" id="PF12833">
    <property type="entry name" value="HTH_18"/>
    <property type="match status" value="1"/>
</dbReference>
<gene>
    <name evidence="5" type="primary">feaR</name>
    <name evidence="5" type="ORF">WG929_08550</name>
</gene>
<evidence type="ECO:0000256" key="3">
    <source>
        <dbReference type="ARBA" id="ARBA00023163"/>
    </source>
</evidence>
<dbReference type="PROSITE" id="PS01124">
    <property type="entry name" value="HTH_ARAC_FAMILY_2"/>
    <property type="match status" value="1"/>
</dbReference>
<evidence type="ECO:0000259" key="4">
    <source>
        <dbReference type="PROSITE" id="PS01124"/>
    </source>
</evidence>
<evidence type="ECO:0000313" key="6">
    <source>
        <dbReference type="Proteomes" id="UP001620597"/>
    </source>
</evidence>
<evidence type="ECO:0000256" key="1">
    <source>
        <dbReference type="ARBA" id="ARBA00023015"/>
    </source>
</evidence>
<organism evidence="5 6">
    <name type="scientific">Oceanobacter antarcticus</name>
    <dbReference type="NCBI Taxonomy" id="3133425"/>
    <lineage>
        <taxon>Bacteria</taxon>
        <taxon>Pseudomonadati</taxon>
        <taxon>Pseudomonadota</taxon>
        <taxon>Gammaproteobacteria</taxon>
        <taxon>Oceanospirillales</taxon>
        <taxon>Oceanospirillaceae</taxon>
        <taxon>Oceanobacter</taxon>
    </lineage>
</organism>
<dbReference type="InterPro" id="IPR050204">
    <property type="entry name" value="AraC_XylS_family_regulators"/>
</dbReference>
<keyword evidence="1" id="KW-0805">Transcription regulation</keyword>
<dbReference type="EMBL" id="JBBKTX010000009">
    <property type="protein sequence ID" value="MFK4752456.1"/>
    <property type="molecule type" value="Genomic_DNA"/>
</dbReference>
<proteinExistence type="predicted"/>
<dbReference type="InterPro" id="IPR009057">
    <property type="entry name" value="Homeodomain-like_sf"/>
</dbReference>
<dbReference type="RefSeq" id="WP_369857939.1">
    <property type="nucleotide sequence ID" value="NZ_JBBKTX010000009.1"/>
</dbReference>
<keyword evidence="6" id="KW-1185">Reference proteome</keyword>
<name>A0ABW8NHL9_9GAMM</name>
<evidence type="ECO:0000313" key="5">
    <source>
        <dbReference type="EMBL" id="MFK4752456.1"/>
    </source>
</evidence>
<dbReference type="InterPro" id="IPR035418">
    <property type="entry name" value="AraC-bd_2"/>
</dbReference>
<dbReference type="PANTHER" id="PTHR46796:SF10">
    <property type="entry name" value="TRANSCRIPTIONAL ACTIVATOR FEAR"/>
    <property type="match status" value="1"/>
</dbReference>
<dbReference type="InterPro" id="IPR018060">
    <property type="entry name" value="HTH_AraC"/>
</dbReference>
<dbReference type="SUPFAM" id="SSF46689">
    <property type="entry name" value="Homeodomain-like"/>
    <property type="match status" value="1"/>
</dbReference>
<protein>
    <submittedName>
        <fullName evidence="5">Transcriptional regulator FeaR</fullName>
    </submittedName>
</protein>
<dbReference type="Proteomes" id="UP001620597">
    <property type="component" value="Unassembled WGS sequence"/>
</dbReference>
<dbReference type="PRINTS" id="PR00032">
    <property type="entry name" value="HTHARAC"/>
</dbReference>
<dbReference type="PANTHER" id="PTHR46796">
    <property type="entry name" value="HTH-TYPE TRANSCRIPTIONAL ACTIVATOR RHAS-RELATED"/>
    <property type="match status" value="1"/>
</dbReference>
<dbReference type="InterPro" id="IPR020449">
    <property type="entry name" value="Tscrpt_reg_AraC-type_HTH"/>
</dbReference>
<accession>A0ABW8NHL9</accession>
<keyword evidence="3" id="KW-0804">Transcription</keyword>
<dbReference type="Gene3D" id="1.10.10.60">
    <property type="entry name" value="Homeodomain-like"/>
    <property type="match status" value="1"/>
</dbReference>
<keyword evidence="2" id="KW-0238">DNA-binding</keyword>
<dbReference type="SMART" id="SM00342">
    <property type="entry name" value="HTH_ARAC"/>
    <property type="match status" value="1"/>
</dbReference>
<dbReference type="Pfam" id="PF14525">
    <property type="entry name" value="AraC_binding_2"/>
    <property type="match status" value="1"/>
</dbReference>
<dbReference type="NCBIfam" id="NF007243">
    <property type="entry name" value="PRK09685.1"/>
    <property type="match status" value="1"/>
</dbReference>
<feature type="domain" description="HTH araC/xylS-type" evidence="4">
    <location>
        <begin position="239"/>
        <end position="338"/>
    </location>
</feature>
<evidence type="ECO:0000256" key="2">
    <source>
        <dbReference type="ARBA" id="ARBA00023125"/>
    </source>
</evidence>